<dbReference type="AlphaFoldDB" id="A0A0C2FGU4"/>
<dbReference type="RefSeq" id="WP_040273654.1">
    <property type="nucleotide sequence ID" value="NZ_JROO01000024.1"/>
</dbReference>
<evidence type="ECO:0000313" key="2">
    <source>
        <dbReference type="Proteomes" id="UP000031675"/>
    </source>
</evidence>
<dbReference type="EMBL" id="JROO01000024">
    <property type="protein sequence ID" value="KIH98504.1"/>
    <property type="molecule type" value="Genomic_DNA"/>
</dbReference>
<comment type="caution">
    <text evidence="1">The sequence shown here is derived from an EMBL/GenBank/DDBJ whole genome shotgun (WGS) entry which is preliminary data.</text>
</comment>
<dbReference type="Proteomes" id="UP000031675">
    <property type="component" value="Unassembled WGS sequence"/>
</dbReference>
<keyword evidence="2" id="KW-1185">Reference proteome</keyword>
<sequence>MIDWHARVSSAFYSAGPGDPQGALLRRRYGFSDDAELTAYEDEPLTASGAAHDGDAGQSLLTAEIERPRTGPMRDIVVTIQPEQDHLVRAPLRPTLCVQSAPPGDRPPGVG</sequence>
<dbReference type="OrthoDB" id="9787585at2"/>
<evidence type="ECO:0000313" key="1">
    <source>
        <dbReference type="EMBL" id="KIH98504.1"/>
    </source>
</evidence>
<organism evidence="1 2">
    <name type="scientific">Streptomonospora alba</name>
    <dbReference type="NCBI Taxonomy" id="183763"/>
    <lineage>
        <taxon>Bacteria</taxon>
        <taxon>Bacillati</taxon>
        <taxon>Actinomycetota</taxon>
        <taxon>Actinomycetes</taxon>
        <taxon>Streptosporangiales</taxon>
        <taxon>Nocardiopsidaceae</taxon>
        <taxon>Streptomonospora</taxon>
    </lineage>
</organism>
<accession>A0A0C2FGU4</accession>
<reference evidence="2" key="1">
    <citation type="journal article" date="2015" name="Chem. Biol.">
        <title>Structure, bioactivity, and resistance mechanism of streptomonomicin, an unusual lasso Peptide from an understudied halophilic actinomycete.</title>
        <authorList>
            <person name="Metelev M."/>
            <person name="Tietz J.I."/>
            <person name="Melby J.O."/>
            <person name="Blair P.M."/>
            <person name="Zhu L."/>
            <person name="Livnat I."/>
            <person name="Severinov K."/>
            <person name="Mitchell D.A."/>
        </authorList>
    </citation>
    <scope>NUCLEOTIDE SEQUENCE [LARGE SCALE GENOMIC DNA]</scope>
    <source>
        <strain evidence="2">YIM 90003</strain>
    </source>
</reference>
<gene>
    <name evidence="1" type="ORF">LP52_13025</name>
</gene>
<name>A0A0C2FGU4_9ACTN</name>
<protein>
    <submittedName>
        <fullName evidence="1">Uncharacterized protein</fullName>
    </submittedName>
</protein>
<proteinExistence type="predicted"/>
<dbReference type="STRING" id="183763.LP52_13025"/>